<feature type="domain" description="OmpA-like" evidence="6">
    <location>
        <begin position="112"/>
        <end position="229"/>
    </location>
</feature>
<name>A0A6L3N2F3_9BURK</name>
<dbReference type="PANTHER" id="PTHR30329">
    <property type="entry name" value="STATOR ELEMENT OF FLAGELLAR MOTOR COMPLEX"/>
    <property type="match status" value="1"/>
</dbReference>
<dbReference type="SUPFAM" id="SSF103088">
    <property type="entry name" value="OmpA-like"/>
    <property type="match status" value="1"/>
</dbReference>
<dbReference type="RefSeq" id="WP_059880725.1">
    <property type="nucleotide sequence ID" value="NZ_CABVPM010000046.1"/>
</dbReference>
<comment type="caution">
    <text evidence="7">The sequence shown here is derived from an EMBL/GenBank/DDBJ whole genome shotgun (WGS) entry which is preliminary data.</text>
</comment>
<dbReference type="PROSITE" id="PS51123">
    <property type="entry name" value="OMPA_2"/>
    <property type="match status" value="1"/>
</dbReference>
<dbReference type="PROSITE" id="PS51257">
    <property type="entry name" value="PROKAR_LIPOPROTEIN"/>
    <property type="match status" value="1"/>
</dbReference>
<dbReference type="EMBL" id="VZOK01000007">
    <property type="protein sequence ID" value="KAB0639964.1"/>
    <property type="molecule type" value="Genomic_DNA"/>
</dbReference>
<comment type="subcellular location">
    <subcellularLocation>
        <location evidence="1">Cell outer membrane</location>
    </subcellularLocation>
</comment>
<keyword evidence="2 4" id="KW-0472">Membrane</keyword>
<dbReference type="InterPro" id="IPR006665">
    <property type="entry name" value="OmpA-like"/>
</dbReference>
<reference evidence="7 8" key="1">
    <citation type="submission" date="2019-09" db="EMBL/GenBank/DDBJ databases">
        <title>Draft genome sequences of 48 bacterial type strains from the CCUG.</title>
        <authorList>
            <person name="Tunovic T."/>
            <person name="Pineiro-Iglesias B."/>
            <person name="Unosson C."/>
            <person name="Inganas E."/>
            <person name="Ohlen M."/>
            <person name="Cardew S."/>
            <person name="Jensie-Markopoulos S."/>
            <person name="Salva-Serra F."/>
            <person name="Jaen-Luchoro D."/>
            <person name="Karlsson R."/>
            <person name="Svensson-Stadler L."/>
            <person name="Chun J."/>
            <person name="Moore E."/>
        </authorList>
    </citation>
    <scope>NUCLEOTIDE SEQUENCE [LARGE SCALE GENOMIC DNA]</scope>
    <source>
        <strain evidence="7 8">CCUG 65686</strain>
    </source>
</reference>
<dbReference type="Gene3D" id="3.30.1330.60">
    <property type="entry name" value="OmpA-like domain"/>
    <property type="match status" value="1"/>
</dbReference>
<evidence type="ECO:0000313" key="7">
    <source>
        <dbReference type="EMBL" id="KAB0639964.1"/>
    </source>
</evidence>
<dbReference type="InterPro" id="IPR050330">
    <property type="entry name" value="Bact_OuterMem_StrucFunc"/>
</dbReference>
<protein>
    <submittedName>
        <fullName evidence="7">OmpA family protein</fullName>
    </submittedName>
</protein>
<evidence type="ECO:0000256" key="2">
    <source>
        <dbReference type="ARBA" id="ARBA00023136"/>
    </source>
</evidence>
<dbReference type="CDD" id="cd07185">
    <property type="entry name" value="OmpA_C-like"/>
    <property type="match status" value="1"/>
</dbReference>
<proteinExistence type="predicted"/>
<gene>
    <name evidence="7" type="ORF">F7R25_06520</name>
</gene>
<dbReference type="InterPro" id="IPR036737">
    <property type="entry name" value="OmpA-like_sf"/>
</dbReference>
<evidence type="ECO:0000259" key="6">
    <source>
        <dbReference type="PROSITE" id="PS51123"/>
    </source>
</evidence>
<sequence>MSTGKSVILFGLVLLAGCTSASGPTYSNYTLTLPNGEAAYRVTCHGLLEGPGACRKQADEICKGQPVRMLSAESRLGVTTDGKPDDRSITFQCGAEAQASPAEPAVTPSTSSLPKNVSLSADANFDTAKDTLKPAARARLDDLINQVRGARIGTVTVNGYTDSVGSDAYNQDLSERRARAVATYLQAHGLKAERFVNHGYGKENPVDSNATEAGRGKNRRVEVLMDIGRS</sequence>
<keyword evidence="3" id="KW-0998">Cell outer membrane</keyword>
<dbReference type="GO" id="GO:0009279">
    <property type="term" value="C:cell outer membrane"/>
    <property type="evidence" value="ECO:0007669"/>
    <property type="project" value="UniProtKB-SubCell"/>
</dbReference>
<feature type="signal peptide" evidence="5">
    <location>
        <begin position="1"/>
        <end position="21"/>
    </location>
</feature>
<evidence type="ECO:0000313" key="8">
    <source>
        <dbReference type="Proteomes" id="UP000473470"/>
    </source>
</evidence>
<organism evidence="7 8">
    <name type="scientific">Burkholderia stagnalis</name>
    <dbReference type="NCBI Taxonomy" id="1503054"/>
    <lineage>
        <taxon>Bacteria</taxon>
        <taxon>Pseudomonadati</taxon>
        <taxon>Pseudomonadota</taxon>
        <taxon>Betaproteobacteria</taxon>
        <taxon>Burkholderiales</taxon>
        <taxon>Burkholderiaceae</taxon>
        <taxon>Burkholderia</taxon>
        <taxon>Burkholderia cepacia complex</taxon>
    </lineage>
</organism>
<evidence type="ECO:0000256" key="5">
    <source>
        <dbReference type="SAM" id="SignalP"/>
    </source>
</evidence>
<feature type="chain" id="PRO_5026859778" evidence="5">
    <location>
        <begin position="22"/>
        <end position="230"/>
    </location>
</feature>
<dbReference type="Pfam" id="PF00691">
    <property type="entry name" value="OmpA"/>
    <property type="match status" value="1"/>
</dbReference>
<evidence type="ECO:0000256" key="4">
    <source>
        <dbReference type="PROSITE-ProRule" id="PRU00473"/>
    </source>
</evidence>
<dbReference type="PANTHER" id="PTHR30329:SF21">
    <property type="entry name" value="LIPOPROTEIN YIAD-RELATED"/>
    <property type="match status" value="1"/>
</dbReference>
<dbReference type="AlphaFoldDB" id="A0A6L3N2F3"/>
<dbReference type="PRINTS" id="PR01023">
    <property type="entry name" value="NAFLGMOTY"/>
</dbReference>
<dbReference type="InterPro" id="IPR006664">
    <property type="entry name" value="OMP_bac"/>
</dbReference>
<accession>A0A6L3N2F3</accession>
<evidence type="ECO:0000256" key="3">
    <source>
        <dbReference type="ARBA" id="ARBA00023237"/>
    </source>
</evidence>
<evidence type="ECO:0000256" key="1">
    <source>
        <dbReference type="ARBA" id="ARBA00004442"/>
    </source>
</evidence>
<dbReference type="Proteomes" id="UP000473470">
    <property type="component" value="Unassembled WGS sequence"/>
</dbReference>
<dbReference type="PRINTS" id="PR01021">
    <property type="entry name" value="OMPADOMAIN"/>
</dbReference>
<keyword evidence="5" id="KW-0732">Signal</keyword>